<reference evidence="4 5" key="1">
    <citation type="submission" date="2018-10" db="EMBL/GenBank/DDBJ databases">
        <title>Phylogenomics of Brevibacillus.</title>
        <authorList>
            <person name="Dunlap C."/>
        </authorList>
    </citation>
    <scope>NUCLEOTIDE SEQUENCE [LARGE SCALE GENOMIC DNA]</scope>
    <source>
        <strain evidence="4 5">JCM 12215</strain>
    </source>
</reference>
<dbReference type="PRINTS" id="PR01415">
    <property type="entry name" value="ANKYRIN"/>
</dbReference>
<keyword evidence="2 3" id="KW-0040">ANK repeat</keyword>
<evidence type="ECO:0000313" key="4">
    <source>
        <dbReference type="EMBL" id="RNB74361.1"/>
    </source>
</evidence>
<dbReference type="AlphaFoldDB" id="A0A3M8CFT9"/>
<comment type="caution">
    <text evidence="4">The sequence shown here is derived from an EMBL/GenBank/DDBJ whole genome shotgun (WGS) entry which is preliminary data.</text>
</comment>
<organism evidence="4 5">
    <name type="scientific">Brevibacillus invocatus</name>
    <dbReference type="NCBI Taxonomy" id="173959"/>
    <lineage>
        <taxon>Bacteria</taxon>
        <taxon>Bacillati</taxon>
        <taxon>Bacillota</taxon>
        <taxon>Bacilli</taxon>
        <taxon>Bacillales</taxon>
        <taxon>Paenibacillaceae</taxon>
        <taxon>Brevibacillus</taxon>
    </lineage>
</organism>
<evidence type="ECO:0000256" key="2">
    <source>
        <dbReference type="ARBA" id="ARBA00023043"/>
    </source>
</evidence>
<accession>A0A3M8CFT9</accession>
<dbReference type="SUPFAM" id="SSF48403">
    <property type="entry name" value="Ankyrin repeat"/>
    <property type="match status" value="1"/>
</dbReference>
<dbReference type="OrthoDB" id="5622506at2"/>
<sequence length="175" mass="18695">MSIAAVIQAAFEAAQSGKKDQLGSLLQEHPSLANAENENGLTLLGYAAHFGHPEAVQILLRSGADVNARSHSKISFIPSNTALHAAIAGERNLAVIRLLLENGARTDLFDSNGHTCLHSAAFHDDQEELITLLLKHGAQVNARQEGRESALELAVAQGNDRVAQLLREHAAESVE</sequence>
<dbReference type="EMBL" id="RHHR01000015">
    <property type="protein sequence ID" value="RNB74361.1"/>
    <property type="molecule type" value="Genomic_DNA"/>
</dbReference>
<keyword evidence="1" id="KW-0677">Repeat</keyword>
<dbReference type="Gene3D" id="1.25.40.20">
    <property type="entry name" value="Ankyrin repeat-containing domain"/>
    <property type="match status" value="2"/>
</dbReference>
<protein>
    <submittedName>
        <fullName evidence="4">Ankyrin repeat domain-containing protein</fullName>
    </submittedName>
</protein>
<dbReference type="InterPro" id="IPR036770">
    <property type="entry name" value="Ankyrin_rpt-contain_sf"/>
</dbReference>
<feature type="repeat" description="ANK" evidence="3">
    <location>
        <begin position="39"/>
        <end position="71"/>
    </location>
</feature>
<dbReference type="SMART" id="SM00248">
    <property type="entry name" value="ANK"/>
    <property type="match status" value="4"/>
</dbReference>
<keyword evidence="5" id="KW-1185">Reference proteome</keyword>
<dbReference type="RefSeq" id="WP_122909220.1">
    <property type="nucleotide sequence ID" value="NZ_CBCSBE010000003.1"/>
</dbReference>
<feature type="repeat" description="ANK" evidence="3">
    <location>
        <begin position="112"/>
        <end position="145"/>
    </location>
</feature>
<feature type="repeat" description="ANK" evidence="3">
    <location>
        <begin position="78"/>
        <end position="111"/>
    </location>
</feature>
<name>A0A3M8CFT9_9BACL</name>
<dbReference type="Proteomes" id="UP000282028">
    <property type="component" value="Unassembled WGS sequence"/>
</dbReference>
<dbReference type="PROSITE" id="PS50088">
    <property type="entry name" value="ANK_REPEAT"/>
    <property type="match status" value="3"/>
</dbReference>
<dbReference type="Pfam" id="PF12796">
    <property type="entry name" value="Ank_2"/>
    <property type="match status" value="1"/>
</dbReference>
<dbReference type="PANTHER" id="PTHR24198">
    <property type="entry name" value="ANKYRIN REPEAT AND PROTEIN KINASE DOMAIN-CONTAINING PROTEIN"/>
    <property type="match status" value="1"/>
</dbReference>
<dbReference type="Pfam" id="PF00023">
    <property type="entry name" value="Ank"/>
    <property type="match status" value="1"/>
</dbReference>
<gene>
    <name evidence="4" type="ORF">EDM52_12060</name>
</gene>
<evidence type="ECO:0000256" key="3">
    <source>
        <dbReference type="PROSITE-ProRule" id="PRU00023"/>
    </source>
</evidence>
<dbReference type="PANTHER" id="PTHR24198:SF165">
    <property type="entry name" value="ANKYRIN REPEAT-CONTAINING PROTEIN-RELATED"/>
    <property type="match status" value="1"/>
</dbReference>
<evidence type="ECO:0000256" key="1">
    <source>
        <dbReference type="ARBA" id="ARBA00022737"/>
    </source>
</evidence>
<dbReference type="PROSITE" id="PS50297">
    <property type="entry name" value="ANK_REP_REGION"/>
    <property type="match status" value="3"/>
</dbReference>
<dbReference type="InterPro" id="IPR002110">
    <property type="entry name" value="Ankyrin_rpt"/>
</dbReference>
<evidence type="ECO:0000313" key="5">
    <source>
        <dbReference type="Proteomes" id="UP000282028"/>
    </source>
</evidence>
<proteinExistence type="predicted"/>